<evidence type="ECO:0000256" key="3">
    <source>
        <dbReference type="ARBA" id="ARBA00004742"/>
    </source>
</evidence>
<dbReference type="GO" id="GO:0006094">
    <property type="term" value="P:gluconeogenesis"/>
    <property type="evidence" value="ECO:0007669"/>
    <property type="project" value="UniProtKB-UniPathway"/>
</dbReference>
<sequence length="880" mass="99035">MMVKFMVNRIKERMDWLFKRESPTASANAEELRLNFKSRYHCFKLLLNANNRCLEGMAEMEQALKGGKTFGMSFVRTLCTAISVNVLTMVKNLQQLAPGRYLELSPRFDQIQAALELLFNPIAQTGETRLVIPFDDIGQEMANVVGGKMAKLGEIKNKLGINVPRGFVITATAYERFIQSNDLQDEIDTITQSAGADDLKELDIISARIQQMIINSTMLPELKAAVEQNWEALEQETGHPLPLAIRSSALCEDSLDSSFAGQYRSELNVDKDSFNQVYKEVVASKYSVQAMTYRFNKGFRDQDIAMCTGCMEMVDAVAGGVVYTCNPLDADDNSLFINAVWGLPKLVVDGSDSFDLFTFSRTPGLTIVKRQINNKKIQYICSRECGIEKVEVPPQEQLTPSINDTTAMDLAKIALDIEQYYKFAQDIEWALSKSGQLYILQCRPLKQMVRTKALPPLTDLEAPLLTGGITASPGAATGTVYRATRDADILWFPENAILVVEQARPRWAPLLNRAAGIIAEQGGFAGHLANVAREFSVPAIMNISKAMETLEQGETITMDADACAVFKGRQDTILSRKPMAQQNLMRQSSVFRLLEQTSSLIVPLNLIDPDANDFRPSSCRTLHDITRFVHERSVHEMFNFGSNNNFPEHSSKQLYYHVPLNWWILNLDDGFTTKVAGPHVRLNQIASYPMLAFWEGFILVPWDGPPPVDSKGLMSVMFRSTMNPALVPGVKSKYADKNYFMVSKNYCSLSSRLGYHFATMEALVSGRASEDYISFQFKGGAADYDRRIKRVEFIQEILEDYDFSVVVREDTLSARMEGKGTQVLKTRLMILGYLSLHTRQIDMIMSNTSRVKFYREKIGRDIDEKIIAPHFNPQENEEEA</sequence>
<keyword evidence="7 17" id="KW-0808">Transferase</keyword>
<keyword evidence="9" id="KW-0547">Nucleotide-binding</keyword>
<name>C0QAU2_DESAH</name>
<reference evidence="17 18" key="1">
    <citation type="journal article" date="2009" name="Environ. Microbiol.">
        <title>Genome sequence of Desulfobacterium autotrophicum HRM2, a marine sulfate reducer oxidizing organic carbon completely to carbon dioxide.</title>
        <authorList>
            <person name="Strittmatter A.W."/>
            <person name="Liesegang H."/>
            <person name="Rabus R."/>
            <person name="Decker I."/>
            <person name="Amann J."/>
            <person name="Andres S."/>
            <person name="Henne A."/>
            <person name="Fricke W.F."/>
            <person name="Martinez-Arias R."/>
            <person name="Bartels D."/>
            <person name="Goesmann A."/>
            <person name="Krause L."/>
            <person name="Puehler A."/>
            <person name="Klenk H.P."/>
            <person name="Richter M."/>
            <person name="Schuler M."/>
            <person name="Gloeckner F.O."/>
            <person name="Meyerdierks A."/>
            <person name="Gottschalk G."/>
            <person name="Amann R."/>
        </authorList>
    </citation>
    <scope>NUCLEOTIDE SEQUENCE [LARGE SCALE GENOMIC DNA]</scope>
    <source>
        <strain evidence="18">ATCC 43914 / DSM 3382 / HRM2</strain>
    </source>
</reference>
<dbReference type="InterPro" id="IPR013815">
    <property type="entry name" value="ATP_grasp_subdomain_1"/>
</dbReference>
<dbReference type="Proteomes" id="UP000000442">
    <property type="component" value="Chromosome"/>
</dbReference>
<evidence type="ECO:0000256" key="5">
    <source>
        <dbReference type="ARBA" id="ARBA00011996"/>
    </source>
</evidence>
<dbReference type="InterPro" id="IPR006319">
    <property type="entry name" value="PEP_synth"/>
</dbReference>
<accession>C0QAU2</accession>
<evidence type="ECO:0000256" key="10">
    <source>
        <dbReference type="ARBA" id="ARBA00022777"/>
    </source>
</evidence>
<dbReference type="InterPro" id="IPR008279">
    <property type="entry name" value="PEP-util_enz_mobile_dom"/>
</dbReference>
<dbReference type="EMBL" id="CP001087">
    <property type="protein sequence ID" value="ACN16875.1"/>
    <property type="molecule type" value="Genomic_DNA"/>
</dbReference>
<keyword evidence="11" id="KW-0067">ATP-binding</keyword>
<evidence type="ECO:0000256" key="2">
    <source>
        <dbReference type="ARBA" id="ARBA00002988"/>
    </source>
</evidence>
<comment type="pathway">
    <text evidence="3">Carbohydrate biosynthesis; gluconeogenesis.</text>
</comment>
<dbReference type="UniPathway" id="UPA00138"/>
<keyword evidence="12" id="KW-0460">Magnesium</keyword>
<dbReference type="Pfam" id="PF00391">
    <property type="entry name" value="PEP-utilizers"/>
    <property type="match status" value="1"/>
</dbReference>
<gene>
    <name evidence="17" type="primary">ppsA7</name>
    <name evidence="17" type="ordered locus">HRM2_38170</name>
</gene>
<evidence type="ECO:0000256" key="9">
    <source>
        <dbReference type="ARBA" id="ARBA00022741"/>
    </source>
</evidence>
<protein>
    <recommendedName>
        <fullName evidence="6">Phosphoenolpyruvate synthase</fullName>
        <ecNumber evidence="5">2.7.9.2</ecNumber>
    </recommendedName>
    <alternativeName>
        <fullName evidence="13">Pyruvate, water dikinase</fullName>
    </alternativeName>
</protein>
<keyword evidence="18" id="KW-1185">Reference proteome</keyword>
<evidence type="ECO:0000256" key="7">
    <source>
        <dbReference type="ARBA" id="ARBA00022679"/>
    </source>
</evidence>
<dbReference type="HOGENOM" id="CLU_011040_0_0_7"/>
<evidence type="ECO:0000256" key="4">
    <source>
        <dbReference type="ARBA" id="ARBA00007837"/>
    </source>
</evidence>
<dbReference type="GO" id="GO:0008986">
    <property type="term" value="F:pyruvate, water dikinase activity"/>
    <property type="evidence" value="ECO:0007669"/>
    <property type="project" value="UniProtKB-EC"/>
</dbReference>
<dbReference type="eggNOG" id="COG3848">
    <property type="taxonomic scope" value="Bacteria"/>
</dbReference>
<dbReference type="AlphaFoldDB" id="C0QAU2"/>
<comment type="function">
    <text evidence="2">Catalyzes the phosphorylation of pyruvate to phosphoenolpyruvate.</text>
</comment>
<evidence type="ECO:0000259" key="16">
    <source>
        <dbReference type="Pfam" id="PF01326"/>
    </source>
</evidence>
<evidence type="ECO:0000256" key="12">
    <source>
        <dbReference type="ARBA" id="ARBA00022842"/>
    </source>
</evidence>
<evidence type="ECO:0000256" key="8">
    <source>
        <dbReference type="ARBA" id="ARBA00022723"/>
    </source>
</evidence>
<dbReference type="GO" id="GO:0005524">
    <property type="term" value="F:ATP binding"/>
    <property type="evidence" value="ECO:0007669"/>
    <property type="project" value="UniProtKB-KW"/>
</dbReference>
<dbReference type="Gene3D" id="3.30.470.20">
    <property type="entry name" value="ATP-grasp fold, B domain"/>
    <property type="match status" value="1"/>
</dbReference>
<dbReference type="GO" id="GO:0046872">
    <property type="term" value="F:metal ion binding"/>
    <property type="evidence" value="ECO:0007669"/>
    <property type="project" value="UniProtKB-KW"/>
</dbReference>
<dbReference type="SUPFAM" id="SSF56059">
    <property type="entry name" value="Glutathione synthetase ATP-binding domain-like"/>
    <property type="match status" value="1"/>
</dbReference>
<comment type="similarity">
    <text evidence="4">Belongs to the PEP-utilizing enzyme family.</text>
</comment>
<keyword evidence="10" id="KW-0418">Kinase</keyword>
<evidence type="ECO:0000256" key="11">
    <source>
        <dbReference type="ARBA" id="ARBA00022840"/>
    </source>
</evidence>
<dbReference type="KEGG" id="dat:HRM2_38170"/>
<feature type="domain" description="Pyruvate phosphate dikinase AMP/ATP-binding" evidence="16">
    <location>
        <begin position="143"/>
        <end position="452"/>
    </location>
</feature>
<dbReference type="STRING" id="177437.HRM2_38170"/>
<dbReference type="SUPFAM" id="SSF52009">
    <property type="entry name" value="Phosphohistidine domain"/>
    <property type="match status" value="1"/>
</dbReference>
<feature type="domain" description="PEP-utilising enzyme mobile" evidence="15">
    <location>
        <begin position="492"/>
        <end position="561"/>
    </location>
</feature>
<keyword evidence="8" id="KW-0479">Metal-binding</keyword>
<dbReference type="eggNOG" id="COG0574">
    <property type="taxonomic scope" value="Bacteria"/>
</dbReference>
<dbReference type="InterPro" id="IPR036637">
    <property type="entry name" value="Phosphohistidine_dom_sf"/>
</dbReference>
<dbReference type="Pfam" id="PF01326">
    <property type="entry name" value="PPDK_N"/>
    <property type="match status" value="1"/>
</dbReference>
<comment type="cofactor">
    <cofactor evidence="1">
        <name>Mg(2+)</name>
        <dbReference type="ChEBI" id="CHEBI:18420"/>
    </cofactor>
</comment>
<evidence type="ECO:0000259" key="15">
    <source>
        <dbReference type="Pfam" id="PF00391"/>
    </source>
</evidence>
<evidence type="ECO:0000313" key="17">
    <source>
        <dbReference type="EMBL" id="ACN16875.1"/>
    </source>
</evidence>
<proteinExistence type="inferred from homology"/>
<dbReference type="PANTHER" id="PTHR43030:SF1">
    <property type="entry name" value="PHOSPHOENOLPYRUVATE SYNTHASE"/>
    <property type="match status" value="1"/>
</dbReference>
<evidence type="ECO:0000256" key="6">
    <source>
        <dbReference type="ARBA" id="ARBA00021623"/>
    </source>
</evidence>
<evidence type="ECO:0000313" key="18">
    <source>
        <dbReference type="Proteomes" id="UP000000442"/>
    </source>
</evidence>
<comment type="catalytic activity">
    <reaction evidence="14">
        <text>pyruvate + ATP + H2O = phosphoenolpyruvate + AMP + phosphate + 2 H(+)</text>
        <dbReference type="Rhea" id="RHEA:11364"/>
        <dbReference type="ChEBI" id="CHEBI:15361"/>
        <dbReference type="ChEBI" id="CHEBI:15377"/>
        <dbReference type="ChEBI" id="CHEBI:15378"/>
        <dbReference type="ChEBI" id="CHEBI:30616"/>
        <dbReference type="ChEBI" id="CHEBI:43474"/>
        <dbReference type="ChEBI" id="CHEBI:58702"/>
        <dbReference type="ChEBI" id="CHEBI:456215"/>
        <dbReference type="EC" id="2.7.9.2"/>
    </reaction>
</comment>
<dbReference type="Gene3D" id="3.30.1490.20">
    <property type="entry name" value="ATP-grasp fold, A domain"/>
    <property type="match status" value="1"/>
</dbReference>
<dbReference type="PANTHER" id="PTHR43030">
    <property type="entry name" value="PHOSPHOENOLPYRUVATE SYNTHASE"/>
    <property type="match status" value="1"/>
</dbReference>
<dbReference type="Gene3D" id="3.50.30.10">
    <property type="entry name" value="Phosphohistidine domain"/>
    <property type="match status" value="1"/>
</dbReference>
<evidence type="ECO:0000256" key="14">
    <source>
        <dbReference type="ARBA" id="ARBA00047700"/>
    </source>
</evidence>
<dbReference type="RefSeq" id="WP_015905621.1">
    <property type="nucleotide sequence ID" value="NC_012108.1"/>
</dbReference>
<organism evidence="17 18">
    <name type="scientific">Desulforapulum autotrophicum (strain ATCC 43914 / DSM 3382 / VKM B-1955 / HRM2)</name>
    <name type="common">Desulfobacterium autotrophicum</name>
    <dbReference type="NCBI Taxonomy" id="177437"/>
    <lineage>
        <taxon>Bacteria</taxon>
        <taxon>Pseudomonadati</taxon>
        <taxon>Thermodesulfobacteriota</taxon>
        <taxon>Desulfobacteria</taxon>
        <taxon>Desulfobacterales</taxon>
        <taxon>Desulfobacteraceae</taxon>
        <taxon>Desulforapulum</taxon>
    </lineage>
</organism>
<evidence type="ECO:0000256" key="13">
    <source>
        <dbReference type="ARBA" id="ARBA00033470"/>
    </source>
</evidence>
<dbReference type="InterPro" id="IPR002192">
    <property type="entry name" value="PPDK_AMP/ATP-bd"/>
</dbReference>
<dbReference type="EC" id="2.7.9.2" evidence="5"/>
<evidence type="ECO:0000256" key="1">
    <source>
        <dbReference type="ARBA" id="ARBA00001946"/>
    </source>
</evidence>